<accession>A0A2L2XFP1</accession>
<evidence type="ECO:0000313" key="1">
    <source>
        <dbReference type="EMBL" id="GBF34523.1"/>
    </source>
</evidence>
<dbReference type="EMBL" id="BFAV01000141">
    <property type="protein sequence ID" value="GBF34523.1"/>
    <property type="molecule type" value="Genomic_DNA"/>
</dbReference>
<sequence length="48" mass="5298">MALNLNELCYEDAKNRPPGKTPEAFLLLELKMGFEFTPSALPWSGSGL</sequence>
<keyword evidence="2" id="KW-1185">Reference proteome</keyword>
<dbReference type="Proteomes" id="UP000239549">
    <property type="component" value="Unassembled WGS sequence"/>
</dbReference>
<gene>
    <name evidence="1" type="ORF">DCCM_3641</name>
</gene>
<comment type="caution">
    <text evidence="1">The sequence shown here is derived from an EMBL/GenBank/DDBJ whole genome shotgun (WGS) entry which is preliminary data.</text>
</comment>
<dbReference type="AlphaFoldDB" id="A0A2L2XFP1"/>
<organism evidence="1 2">
    <name type="scientific">Desulfocucumis palustris</name>
    <dbReference type="NCBI Taxonomy" id="1898651"/>
    <lineage>
        <taxon>Bacteria</taxon>
        <taxon>Bacillati</taxon>
        <taxon>Bacillota</taxon>
        <taxon>Clostridia</taxon>
        <taxon>Eubacteriales</taxon>
        <taxon>Desulfocucumaceae</taxon>
        <taxon>Desulfocucumis</taxon>
    </lineage>
</organism>
<reference evidence="2" key="1">
    <citation type="submission" date="2018-02" db="EMBL/GenBank/DDBJ databases">
        <title>Genome sequence of Desulfocucumis palustris strain NAW-5.</title>
        <authorList>
            <person name="Watanabe M."/>
            <person name="Kojima H."/>
            <person name="Fukui M."/>
        </authorList>
    </citation>
    <scope>NUCLEOTIDE SEQUENCE [LARGE SCALE GENOMIC DNA]</scope>
    <source>
        <strain evidence="2">NAW-5</strain>
    </source>
</reference>
<name>A0A2L2XFP1_9FIRM</name>
<protein>
    <submittedName>
        <fullName evidence="1">Uncharacterized protein</fullName>
    </submittedName>
</protein>
<evidence type="ECO:0000313" key="2">
    <source>
        <dbReference type="Proteomes" id="UP000239549"/>
    </source>
</evidence>
<proteinExistence type="predicted"/>